<name>A0A0A8Z879_ARUDO</name>
<dbReference type="EMBL" id="GBRH01264935">
    <property type="protein sequence ID" value="JAD32960.1"/>
    <property type="molecule type" value="Transcribed_RNA"/>
</dbReference>
<reference evidence="1" key="2">
    <citation type="journal article" date="2015" name="Data Brief">
        <title>Shoot transcriptome of the giant reed, Arundo donax.</title>
        <authorList>
            <person name="Barrero R.A."/>
            <person name="Guerrero F.D."/>
            <person name="Moolhuijzen P."/>
            <person name="Goolsby J.A."/>
            <person name="Tidwell J."/>
            <person name="Bellgard S.E."/>
            <person name="Bellgard M.I."/>
        </authorList>
    </citation>
    <scope>NUCLEOTIDE SEQUENCE</scope>
    <source>
        <tissue evidence="1">Shoot tissue taken approximately 20 cm above the soil surface</tissue>
    </source>
</reference>
<dbReference type="AlphaFoldDB" id="A0A0A8Z879"/>
<evidence type="ECO:0000313" key="1">
    <source>
        <dbReference type="EMBL" id="JAD32960.1"/>
    </source>
</evidence>
<reference evidence="1" key="1">
    <citation type="submission" date="2014-09" db="EMBL/GenBank/DDBJ databases">
        <authorList>
            <person name="Magalhaes I.L.F."/>
            <person name="Oliveira U."/>
            <person name="Santos F.R."/>
            <person name="Vidigal T.H.D.A."/>
            <person name="Brescovit A.D."/>
            <person name="Santos A.J."/>
        </authorList>
    </citation>
    <scope>NUCLEOTIDE SEQUENCE</scope>
    <source>
        <tissue evidence="1">Shoot tissue taken approximately 20 cm above the soil surface</tissue>
    </source>
</reference>
<proteinExistence type="predicted"/>
<organism evidence="1">
    <name type="scientific">Arundo donax</name>
    <name type="common">Giant reed</name>
    <name type="synonym">Donax arundinaceus</name>
    <dbReference type="NCBI Taxonomy" id="35708"/>
    <lineage>
        <taxon>Eukaryota</taxon>
        <taxon>Viridiplantae</taxon>
        <taxon>Streptophyta</taxon>
        <taxon>Embryophyta</taxon>
        <taxon>Tracheophyta</taxon>
        <taxon>Spermatophyta</taxon>
        <taxon>Magnoliopsida</taxon>
        <taxon>Liliopsida</taxon>
        <taxon>Poales</taxon>
        <taxon>Poaceae</taxon>
        <taxon>PACMAD clade</taxon>
        <taxon>Arundinoideae</taxon>
        <taxon>Arundineae</taxon>
        <taxon>Arundo</taxon>
    </lineage>
</organism>
<sequence length="42" mass="4248">MSTVRSRGRDHPTSPCVMCVLAGSMASGLVQGRFIGGLPSAG</sequence>
<accession>A0A0A8Z879</accession>
<protein>
    <submittedName>
        <fullName evidence="1">Uncharacterized protein</fullName>
    </submittedName>
</protein>